<dbReference type="AlphaFoldDB" id="A0A1I8EBB9"/>
<evidence type="ECO:0000313" key="2">
    <source>
        <dbReference type="WBParaSite" id="maker-PairedContig_1279-snap-gene-0.2-mRNA-1"/>
    </source>
</evidence>
<dbReference type="PROSITE" id="PS50011">
    <property type="entry name" value="PROTEIN_KINASE_DOM"/>
    <property type="match status" value="1"/>
</dbReference>
<dbReference type="STRING" id="6293.A0A1I8EBB9"/>
<reference evidence="2" key="1">
    <citation type="submission" date="2016-11" db="UniProtKB">
        <authorList>
            <consortium name="WormBaseParasite"/>
        </authorList>
    </citation>
    <scope>IDENTIFICATION</scope>
    <source>
        <strain evidence="2">pt0022</strain>
    </source>
</reference>
<dbReference type="Pfam" id="PF00069">
    <property type="entry name" value="Pkinase"/>
    <property type="match status" value="1"/>
</dbReference>
<name>A0A1I8EBB9_WUCBA</name>
<proteinExistence type="predicted"/>
<dbReference type="GO" id="GO:0004672">
    <property type="term" value="F:protein kinase activity"/>
    <property type="evidence" value="ECO:0007669"/>
    <property type="project" value="InterPro"/>
</dbReference>
<protein>
    <submittedName>
        <fullName evidence="2">Protein kinase domain-containing protein</fullName>
    </submittedName>
</protein>
<sequence length="303" mass="34930">MYSPLGPSKFSIGDKIKEFLVKKKIGDGSCDMVCLVLNIKDTKRAAMKLEPLMKSKDDEILKMEVYLFKKMQQSKHVCQLLAAGKTSFYKYKLYIIFSFFFLIMSLLGKESSDIRRRLHDRKMSIGSVLKIGIQSTTAIHDLHKVGFVHRDIKPSNFAMGRDEKANIVFMFDFGLARQIMFPDKDGKLKLREARKKVAFRGTMHYCSLNVHLCREQERHDDLWSMFCVLIQLLSSTLLWKGMARKDSAHVKQTASDRVLLAVNFSTILIINYELAIQKEKRNLQGCPDCLVDIKFNRNKISIS</sequence>
<dbReference type="InterPro" id="IPR011009">
    <property type="entry name" value="Kinase-like_dom_sf"/>
</dbReference>
<accession>A0A1I8EBB9</accession>
<dbReference type="SUPFAM" id="SSF56112">
    <property type="entry name" value="Protein kinase-like (PK-like)"/>
    <property type="match status" value="1"/>
</dbReference>
<dbReference type="GO" id="GO:0005524">
    <property type="term" value="F:ATP binding"/>
    <property type="evidence" value="ECO:0007669"/>
    <property type="project" value="InterPro"/>
</dbReference>
<feature type="domain" description="Protein kinase" evidence="1">
    <location>
        <begin position="19"/>
        <end position="303"/>
    </location>
</feature>
<evidence type="ECO:0000259" key="1">
    <source>
        <dbReference type="PROSITE" id="PS50011"/>
    </source>
</evidence>
<dbReference type="Gene3D" id="1.10.510.10">
    <property type="entry name" value="Transferase(Phosphotransferase) domain 1"/>
    <property type="match status" value="1"/>
</dbReference>
<dbReference type="InterPro" id="IPR050235">
    <property type="entry name" value="CK1_Ser-Thr_kinase"/>
</dbReference>
<dbReference type="WBParaSite" id="maker-PairedContig_1279-snap-gene-0.2-mRNA-1">
    <property type="protein sequence ID" value="maker-PairedContig_1279-snap-gene-0.2-mRNA-1"/>
    <property type="gene ID" value="maker-PairedContig_1279-snap-gene-0.2"/>
</dbReference>
<dbReference type="InterPro" id="IPR000719">
    <property type="entry name" value="Prot_kinase_dom"/>
</dbReference>
<dbReference type="SMART" id="SM00220">
    <property type="entry name" value="S_TKc"/>
    <property type="match status" value="1"/>
</dbReference>
<dbReference type="PANTHER" id="PTHR11909">
    <property type="entry name" value="CASEIN KINASE-RELATED"/>
    <property type="match status" value="1"/>
</dbReference>
<organism evidence="2">
    <name type="scientific">Wuchereria bancrofti</name>
    <dbReference type="NCBI Taxonomy" id="6293"/>
    <lineage>
        <taxon>Eukaryota</taxon>
        <taxon>Metazoa</taxon>
        <taxon>Ecdysozoa</taxon>
        <taxon>Nematoda</taxon>
        <taxon>Chromadorea</taxon>
        <taxon>Rhabditida</taxon>
        <taxon>Spirurina</taxon>
        <taxon>Spiruromorpha</taxon>
        <taxon>Filarioidea</taxon>
        <taxon>Onchocercidae</taxon>
        <taxon>Wuchereria</taxon>
    </lineage>
</organism>